<organism evidence="1 2">
    <name type="scientific">Paenibacillus tianmuensis</name>
    <dbReference type="NCBI Taxonomy" id="624147"/>
    <lineage>
        <taxon>Bacteria</taxon>
        <taxon>Bacillati</taxon>
        <taxon>Bacillota</taxon>
        <taxon>Bacilli</taxon>
        <taxon>Bacillales</taxon>
        <taxon>Paenibacillaceae</taxon>
        <taxon>Paenibacillus</taxon>
    </lineage>
</organism>
<evidence type="ECO:0000313" key="1">
    <source>
        <dbReference type="EMBL" id="SCW80702.1"/>
    </source>
</evidence>
<gene>
    <name evidence="1" type="ORF">SAMN04487970_105229</name>
</gene>
<evidence type="ECO:0000313" key="2">
    <source>
        <dbReference type="Proteomes" id="UP000198601"/>
    </source>
</evidence>
<reference evidence="2" key="1">
    <citation type="submission" date="2016-10" db="EMBL/GenBank/DDBJ databases">
        <authorList>
            <person name="Varghese N."/>
            <person name="Submissions S."/>
        </authorList>
    </citation>
    <scope>NUCLEOTIDE SEQUENCE [LARGE SCALE GENOMIC DNA]</scope>
    <source>
        <strain evidence="2">CGMCC 1.8946</strain>
    </source>
</reference>
<protein>
    <recommendedName>
        <fullName evidence="3">Phr family secreted Rap phosphatase inhibitor</fullName>
    </recommendedName>
</protein>
<dbReference type="EMBL" id="FMTT01000052">
    <property type="protein sequence ID" value="SCW80702.1"/>
    <property type="molecule type" value="Genomic_DNA"/>
</dbReference>
<proteinExistence type="predicted"/>
<dbReference type="AlphaFoldDB" id="A0A1G4THF9"/>
<evidence type="ECO:0008006" key="3">
    <source>
        <dbReference type="Google" id="ProtNLM"/>
    </source>
</evidence>
<name>A0A1G4THF9_9BACL</name>
<accession>A0A1G4THF9</accession>
<dbReference type="Proteomes" id="UP000198601">
    <property type="component" value="Unassembled WGS sequence"/>
</dbReference>
<dbReference type="RefSeq" id="WP_167670320.1">
    <property type="nucleotide sequence ID" value="NZ_FMTT01000052.1"/>
</dbReference>
<sequence>MKKAFLSLVMGLVLLGGVAFNHHGWEAPQQTENLPISTLDHHGWGG</sequence>
<keyword evidence="2" id="KW-1185">Reference proteome</keyword>